<protein>
    <submittedName>
        <fullName evidence="2">Glycosyltransferase</fullName>
    </submittedName>
</protein>
<feature type="transmembrane region" description="Helical" evidence="1">
    <location>
        <begin position="293"/>
        <end position="312"/>
    </location>
</feature>
<evidence type="ECO:0000256" key="1">
    <source>
        <dbReference type="SAM" id="Phobius"/>
    </source>
</evidence>
<dbReference type="OrthoDB" id="9806525at2"/>
<dbReference type="AlphaFoldDB" id="A0A6N8DPE9"/>
<name>A0A6N8DPE9_RHOAC</name>
<dbReference type="PANTHER" id="PTHR43646">
    <property type="entry name" value="GLYCOSYLTRANSFERASE"/>
    <property type="match status" value="1"/>
</dbReference>
<keyword evidence="1" id="KW-1133">Transmembrane helix</keyword>
<dbReference type="PANTHER" id="PTHR43646:SF3">
    <property type="entry name" value="SLR1566 PROTEIN"/>
    <property type="match status" value="1"/>
</dbReference>
<feature type="transmembrane region" description="Helical" evidence="1">
    <location>
        <begin position="348"/>
        <end position="366"/>
    </location>
</feature>
<dbReference type="NCBIfam" id="TIGR03469">
    <property type="entry name" value="HpnB"/>
    <property type="match status" value="1"/>
</dbReference>
<feature type="transmembrane region" description="Helical" evidence="1">
    <location>
        <begin position="6"/>
        <end position="27"/>
    </location>
</feature>
<keyword evidence="1" id="KW-0472">Membrane</keyword>
<dbReference type="InterPro" id="IPR029044">
    <property type="entry name" value="Nucleotide-diphossugar_trans"/>
</dbReference>
<comment type="caution">
    <text evidence="2">The sequence shown here is derived from an EMBL/GenBank/DDBJ whole genome shotgun (WGS) entry which is preliminary data.</text>
</comment>
<organism evidence="2 3">
    <name type="scientific">Rhodoblastus acidophilus</name>
    <name type="common">Rhodopseudomonas acidophila</name>
    <dbReference type="NCBI Taxonomy" id="1074"/>
    <lineage>
        <taxon>Bacteria</taxon>
        <taxon>Pseudomonadati</taxon>
        <taxon>Pseudomonadota</taxon>
        <taxon>Alphaproteobacteria</taxon>
        <taxon>Hyphomicrobiales</taxon>
        <taxon>Rhodoblastaceae</taxon>
        <taxon>Rhodoblastus</taxon>
    </lineage>
</organism>
<dbReference type="GO" id="GO:0016740">
    <property type="term" value="F:transferase activity"/>
    <property type="evidence" value="ECO:0007669"/>
    <property type="project" value="UniProtKB-KW"/>
</dbReference>
<sequence>MVPRKGHGQVIGLGLLVLAIWLVLIFLRGKFWACLDTDFDSPRVLTNWPSVVAVVPARDEAALIAKSLGSLLTQEYGGDFHVVLVDDQSSDGTADIARALPGAEALTVLDGAAPPPGWTGKVWAMEQGFRHAREKFAPRLLLFTDADILHAPDSLRMLVARAEADVIGLTSLMALLRCESFAEKLLVPAFVYFFQMLYPFRWARDPRKRTGAAAGGCMLVRPDLLMTAGGLESMKGALIDDCALALRMKTVGPVWLGLTKRVRSLRPYPGIGDIGRMISRSAYAQLKFSPMRLFGATLGLALTFLAPVWLALTAPGAAGLLGALALGLMIASFMPINRFYGLSRAWAALLPLIAGVYMVYTVRSALDYHRGRGGMWKGRAQAPNGKGEA</sequence>
<dbReference type="Proteomes" id="UP000439113">
    <property type="component" value="Unassembled WGS sequence"/>
</dbReference>
<dbReference type="Pfam" id="PF13641">
    <property type="entry name" value="Glyco_tranf_2_3"/>
    <property type="match status" value="1"/>
</dbReference>
<dbReference type="Gene3D" id="3.90.550.10">
    <property type="entry name" value="Spore Coat Polysaccharide Biosynthesis Protein SpsA, Chain A"/>
    <property type="match status" value="1"/>
</dbReference>
<evidence type="ECO:0000313" key="3">
    <source>
        <dbReference type="Proteomes" id="UP000439113"/>
    </source>
</evidence>
<reference evidence="2 3" key="1">
    <citation type="submission" date="2019-11" db="EMBL/GenBank/DDBJ databases">
        <title>Whole-genome sequence of a Rhodoblastus acidophilus DSM 142.</title>
        <authorList>
            <person name="Kyndt J.A."/>
            <person name="Meyer T.E."/>
        </authorList>
    </citation>
    <scope>NUCLEOTIDE SEQUENCE [LARGE SCALE GENOMIC DNA]</scope>
    <source>
        <strain evidence="2 3">DSM 142</strain>
    </source>
</reference>
<keyword evidence="2" id="KW-0808">Transferase</keyword>
<dbReference type="CDD" id="cd06423">
    <property type="entry name" value="CESA_like"/>
    <property type="match status" value="1"/>
</dbReference>
<accession>A0A6N8DPE9</accession>
<keyword evidence="1" id="KW-0812">Transmembrane</keyword>
<proteinExistence type="predicted"/>
<dbReference type="SUPFAM" id="SSF53448">
    <property type="entry name" value="Nucleotide-diphospho-sugar transferases"/>
    <property type="match status" value="1"/>
</dbReference>
<evidence type="ECO:0000313" key="2">
    <source>
        <dbReference type="EMBL" id="MTV32188.1"/>
    </source>
</evidence>
<feature type="transmembrane region" description="Helical" evidence="1">
    <location>
        <begin position="318"/>
        <end position="336"/>
    </location>
</feature>
<dbReference type="InterPro" id="IPR017832">
    <property type="entry name" value="Glyco_trans_2_hopen-assoc_HpnB"/>
</dbReference>
<dbReference type="EMBL" id="WNKS01000014">
    <property type="protein sequence ID" value="MTV32188.1"/>
    <property type="molecule type" value="Genomic_DNA"/>
</dbReference>
<gene>
    <name evidence="2" type="ORF">GJ654_14455</name>
</gene>